<gene>
    <name evidence="2" type="ORF">YM304_11230</name>
</gene>
<dbReference type="EMBL" id="AP012057">
    <property type="protein sequence ID" value="BAN01437.1"/>
    <property type="molecule type" value="Genomic_DNA"/>
</dbReference>
<protein>
    <submittedName>
        <fullName evidence="2">Uncharacterized protein</fullName>
    </submittedName>
</protein>
<sequence>MPRRATMPSLGAHRLLSWSRMASSSRPPTRRKPVSQQRFWVRRLGALGVVGIVCYALVQAIASSFGGDDERLVVGAPEPAGVVTCTDGDADCSPIGDEAETLAAGSTVVDPFDDAVDPVATSTTTTTEPQPENTGPPAPDNKAKVYIVGDSDAGTFGPYLEKLLDGTLIVDTELNYVVSSGLARPDFFNWPNELTAKVPEVDPDIIVVTFGGNDSQGLSLPQDELEFIIGDPVTNEAEWSEEYQRRAGEVMDILLEQTEHVIWVGIPNDDSPEVTERLAIQDRAAKAAAADRPDVVFVDTWKRFSGRDGGWAEFVVDPRDNVGKDVRADDGFHLNTNGAEILAIDIAVEVQEALRELGANI</sequence>
<dbReference type="InterPro" id="IPR036514">
    <property type="entry name" value="SGNH_hydro_sf"/>
</dbReference>
<dbReference type="OrthoDB" id="445620at2"/>
<dbReference type="Pfam" id="PF04311">
    <property type="entry name" value="DUF459"/>
    <property type="match status" value="1"/>
</dbReference>
<reference evidence="2 3" key="1">
    <citation type="journal article" date="2013" name="Int. J. Syst. Evol. Microbiol.">
        <title>Ilumatobacter nonamiense sp. nov. and Ilumatobacter coccineum sp. nov., isolated from seashore sand.</title>
        <authorList>
            <person name="Matsumoto A."/>
            <person name="Kasai H."/>
            <person name="Matsuo Y."/>
            <person name="Shizuri Y."/>
            <person name="Ichikawa N."/>
            <person name="Fujita N."/>
            <person name="Omura S."/>
            <person name="Takahashi Y."/>
        </authorList>
    </citation>
    <scope>NUCLEOTIDE SEQUENCE [LARGE SCALE GENOMIC DNA]</scope>
    <source>
        <strain evidence="3">NBRC 103263 / KCTC 29153 / YM16-304</strain>
    </source>
</reference>
<proteinExistence type="predicted"/>
<dbReference type="KEGG" id="aym:YM304_11230"/>
<dbReference type="AlphaFoldDB" id="A0A6C7E322"/>
<evidence type="ECO:0000313" key="2">
    <source>
        <dbReference type="EMBL" id="BAN01437.1"/>
    </source>
</evidence>
<evidence type="ECO:0000313" key="3">
    <source>
        <dbReference type="Proteomes" id="UP000011863"/>
    </source>
</evidence>
<feature type="region of interest" description="Disordered" evidence="1">
    <location>
        <begin position="117"/>
        <end position="142"/>
    </location>
</feature>
<keyword evidence="3" id="KW-1185">Reference proteome</keyword>
<accession>A0A6C7E322</accession>
<organism evidence="2 3">
    <name type="scientific">Ilumatobacter coccineus (strain NBRC 103263 / KCTC 29153 / YM16-304)</name>
    <dbReference type="NCBI Taxonomy" id="1313172"/>
    <lineage>
        <taxon>Bacteria</taxon>
        <taxon>Bacillati</taxon>
        <taxon>Actinomycetota</taxon>
        <taxon>Acidimicrobiia</taxon>
        <taxon>Acidimicrobiales</taxon>
        <taxon>Ilumatobacteraceae</taxon>
        <taxon>Ilumatobacter</taxon>
    </lineage>
</organism>
<name>A0A6C7E322_ILUCY</name>
<dbReference type="Gene3D" id="3.40.50.1110">
    <property type="entry name" value="SGNH hydrolase"/>
    <property type="match status" value="1"/>
</dbReference>
<dbReference type="SUPFAM" id="SSF52266">
    <property type="entry name" value="SGNH hydrolase"/>
    <property type="match status" value="1"/>
</dbReference>
<evidence type="ECO:0000256" key="1">
    <source>
        <dbReference type="SAM" id="MobiDB-lite"/>
    </source>
</evidence>
<dbReference type="Proteomes" id="UP000011863">
    <property type="component" value="Chromosome"/>
</dbReference>
<dbReference type="InterPro" id="IPR007407">
    <property type="entry name" value="DUF459"/>
</dbReference>
<feature type="compositionally biased region" description="Low complexity" evidence="1">
    <location>
        <begin position="117"/>
        <end position="133"/>
    </location>
</feature>